<dbReference type="Proteomes" id="UP001610335">
    <property type="component" value="Unassembled WGS sequence"/>
</dbReference>
<gene>
    <name evidence="12" type="ORF">BDW59DRAFT_163194</name>
</gene>
<comment type="similarity">
    <text evidence="2 10">Belongs to the cation transport ATPase (P-type) (TC 3.A.3) family. Type IB subfamily.</text>
</comment>
<feature type="transmembrane region" description="Helical" evidence="10">
    <location>
        <begin position="737"/>
        <end position="756"/>
    </location>
</feature>
<protein>
    <submittedName>
        <fullName evidence="12">HAD-like domain-containing protein</fullName>
    </submittedName>
</protein>
<evidence type="ECO:0000256" key="9">
    <source>
        <dbReference type="ARBA" id="ARBA00023136"/>
    </source>
</evidence>
<keyword evidence="6 10" id="KW-0067">ATP-binding</keyword>
<keyword evidence="4 10" id="KW-0479">Metal-binding</keyword>
<feature type="transmembrane region" description="Helical" evidence="10">
    <location>
        <begin position="386"/>
        <end position="406"/>
    </location>
</feature>
<keyword evidence="3 10" id="KW-0812">Transmembrane</keyword>
<dbReference type="InterPro" id="IPR036163">
    <property type="entry name" value="HMA_dom_sf"/>
</dbReference>
<feature type="transmembrane region" description="Helical" evidence="10">
    <location>
        <begin position="205"/>
        <end position="222"/>
    </location>
</feature>
<dbReference type="PROSITE" id="PS50846">
    <property type="entry name" value="HMA_2"/>
    <property type="match status" value="1"/>
</dbReference>
<dbReference type="InterPro" id="IPR023214">
    <property type="entry name" value="HAD_sf"/>
</dbReference>
<dbReference type="EMBL" id="JBFXLS010000051">
    <property type="protein sequence ID" value="KAL2823616.1"/>
    <property type="molecule type" value="Genomic_DNA"/>
</dbReference>
<dbReference type="InterPro" id="IPR008250">
    <property type="entry name" value="ATPase_P-typ_transduc_dom_A_sf"/>
</dbReference>
<dbReference type="InterPro" id="IPR036412">
    <property type="entry name" value="HAD-like_sf"/>
</dbReference>
<evidence type="ECO:0000256" key="5">
    <source>
        <dbReference type="ARBA" id="ARBA00022741"/>
    </source>
</evidence>
<evidence type="ECO:0000256" key="7">
    <source>
        <dbReference type="ARBA" id="ARBA00022967"/>
    </source>
</evidence>
<dbReference type="SUPFAM" id="SSF81653">
    <property type="entry name" value="Calcium ATPase, transduction domain A"/>
    <property type="match status" value="1"/>
</dbReference>
<dbReference type="InterPro" id="IPR006121">
    <property type="entry name" value="HMA_dom"/>
</dbReference>
<evidence type="ECO:0000256" key="3">
    <source>
        <dbReference type="ARBA" id="ARBA00022692"/>
    </source>
</evidence>
<proteinExistence type="inferred from homology"/>
<dbReference type="Gene3D" id="3.30.70.100">
    <property type="match status" value="1"/>
</dbReference>
<evidence type="ECO:0000256" key="8">
    <source>
        <dbReference type="ARBA" id="ARBA00022989"/>
    </source>
</evidence>
<dbReference type="PANTHER" id="PTHR43520">
    <property type="entry name" value="ATP7, ISOFORM B"/>
    <property type="match status" value="1"/>
</dbReference>
<dbReference type="CDD" id="cd00371">
    <property type="entry name" value="HMA"/>
    <property type="match status" value="1"/>
</dbReference>
<dbReference type="SUPFAM" id="SSF56784">
    <property type="entry name" value="HAD-like"/>
    <property type="match status" value="1"/>
</dbReference>
<dbReference type="SUPFAM" id="SSF55008">
    <property type="entry name" value="HMA, heavy metal-associated domain"/>
    <property type="match status" value="1"/>
</dbReference>
<evidence type="ECO:0000256" key="1">
    <source>
        <dbReference type="ARBA" id="ARBA00004127"/>
    </source>
</evidence>
<dbReference type="PRINTS" id="PR00119">
    <property type="entry name" value="CATATPASE"/>
</dbReference>
<keyword evidence="13" id="KW-1185">Reference proteome</keyword>
<sequence>MAACCIYGAFVISMFLRKYHQVASIDLSSYSLLRHTQLDGDHESGPNCNKVLSLKVHGISCSNCTDTIEDKLLGLRGIKIARVDPLTSLLDAVYDSQVLQPSTIIGTVEQLGFICKTWSAGEEDAPNTGRTAWDWGLAFTWSLPLVCPILLMELDVVRFSDDRTKYQSMLILAGIAQVVFSWPFYRTAILSIRNAGFRHLPMDVLIAWSTSLTYATSLWFYARGIPVSYAATSATLLFVVSLGKHLEAEFRVSATAALVAFAEYLPTHAYSFALGRQIPSQSLKSGDQVLVGPGERFPCDGLLATHPHYPYQNRLLVDESLHTGESRRIEKFIGDVCLAGTLNDGQETVLLGVLPGGGRSRISEIIDVILQAQRKNTKLQSSAERLSRAIVPGALLLSVVSFLYWVPAGVETALKFMTATLVVACPCALGLSVPAALMIASGFTATHGVIFKGGAFTMQGLSNLTTVAFDKTGTLTSGKMTINRYQVRGAIPEERWWDLLAAAEQQAPQHWARDVLLGYFEETFANKSREGSKLSDLQHIPGRGIRAVVDQQSVCIGNAALLQMSGVHDVEGVLETDVAQFRPSELCILVAVDGHYAGYVSVRDPIADDALQAIHALQGRGIKCCLITGDRGMVAADVASQLGIEQYWYGLNPIEKVDQVRQLQAAGDVVAVVGDGINDAAALAIADVGISLATGTSVALASSDIVVLDSALSKIDLAISIAKHTTVTMKTSVTWAYLYNAVLMPLAMGFGSPWGITIPP</sequence>
<dbReference type="InterPro" id="IPR023298">
    <property type="entry name" value="ATPase_P-typ_TM_dom_sf"/>
</dbReference>
<keyword evidence="9 10" id="KW-0472">Membrane</keyword>
<dbReference type="SFLD" id="SFLDF00027">
    <property type="entry name" value="p-type_atpase"/>
    <property type="match status" value="1"/>
</dbReference>
<dbReference type="PANTHER" id="PTHR43520:SF8">
    <property type="entry name" value="P-TYPE CU(+) TRANSPORTER"/>
    <property type="match status" value="1"/>
</dbReference>
<evidence type="ECO:0000256" key="2">
    <source>
        <dbReference type="ARBA" id="ARBA00006024"/>
    </source>
</evidence>
<accession>A0ABR4I7K4</accession>
<dbReference type="InterPro" id="IPR023299">
    <property type="entry name" value="ATPase_P-typ_cyto_dom_N"/>
</dbReference>
<dbReference type="PROSITE" id="PS01229">
    <property type="entry name" value="COF_2"/>
    <property type="match status" value="1"/>
</dbReference>
<dbReference type="InterPro" id="IPR027256">
    <property type="entry name" value="P-typ_ATPase_IB"/>
</dbReference>
<evidence type="ECO:0000256" key="6">
    <source>
        <dbReference type="ARBA" id="ARBA00022840"/>
    </source>
</evidence>
<evidence type="ECO:0000256" key="4">
    <source>
        <dbReference type="ARBA" id="ARBA00022723"/>
    </source>
</evidence>
<dbReference type="InterPro" id="IPR059000">
    <property type="entry name" value="ATPase_P-type_domA"/>
</dbReference>
<feature type="domain" description="HMA" evidence="11">
    <location>
        <begin position="50"/>
        <end position="116"/>
    </location>
</feature>
<dbReference type="NCBIfam" id="TIGR01494">
    <property type="entry name" value="ATPase_P-type"/>
    <property type="match status" value="2"/>
</dbReference>
<reference evidence="12 13" key="1">
    <citation type="submission" date="2024-07" db="EMBL/GenBank/DDBJ databases">
        <title>Section-level genome sequencing and comparative genomics of Aspergillus sections Usti and Cavernicolus.</title>
        <authorList>
            <consortium name="Lawrence Berkeley National Laboratory"/>
            <person name="Nybo J.L."/>
            <person name="Vesth T.C."/>
            <person name="Theobald S."/>
            <person name="Frisvad J.C."/>
            <person name="Larsen T.O."/>
            <person name="Kjaerboelling I."/>
            <person name="Rothschild-Mancinelli K."/>
            <person name="Lyhne E.K."/>
            <person name="Kogle M.E."/>
            <person name="Barry K."/>
            <person name="Clum A."/>
            <person name="Na H."/>
            <person name="Ledsgaard L."/>
            <person name="Lin J."/>
            <person name="Lipzen A."/>
            <person name="Kuo A."/>
            <person name="Riley R."/>
            <person name="Mondo S."/>
            <person name="LaButti K."/>
            <person name="Haridas S."/>
            <person name="Pangalinan J."/>
            <person name="Salamov A.A."/>
            <person name="Simmons B.A."/>
            <person name="Magnuson J.K."/>
            <person name="Chen J."/>
            <person name="Drula E."/>
            <person name="Henrissat B."/>
            <person name="Wiebenga A."/>
            <person name="Lubbers R.J."/>
            <person name="Gomes A.C."/>
            <person name="Makela M.R."/>
            <person name="Stajich J."/>
            <person name="Grigoriev I.V."/>
            <person name="Mortensen U.H."/>
            <person name="De vries R.P."/>
            <person name="Baker S.E."/>
            <person name="Andersen M.R."/>
        </authorList>
    </citation>
    <scope>NUCLEOTIDE SEQUENCE [LARGE SCALE GENOMIC DNA]</scope>
    <source>
        <strain evidence="12 13">CBS 600.67</strain>
    </source>
</reference>
<dbReference type="Gene3D" id="3.40.1110.10">
    <property type="entry name" value="Calcium-transporting ATPase, cytoplasmic domain N"/>
    <property type="match status" value="1"/>
</dbReference>
<dbReference type="NCBIfam" id="TIGR01525">
    <property type="entry name" value="ATPase-IB_hvy"/>
    <property type="match status" value="1"/>
</dbReference>
<dbReference type="PROSITE" id="PS00154">
    <property type="entry name" value="ATPASE_E1_E2"/>
    <property type="match status" value="1"/>
</dbReference>
<dbReference type="Gene3D" id="3.40.50.1000">
    <property type="entry name" value="HAD superfamily/HAD-like"/>
    <property type="match status" value="1"/>
</dbReference>
<dbReference type="Gene3D" id="2.70.150.10">
    <property type="entry name" value="Calcium-transporting ATPase, cytoplasmic transduction domain A"/>
    <property type="match status" value="1"/>
</dbReference>
<name>A0ABR4I7K4_9EURO</name>
<dbReference type="InterPro" id="IPR044492">
    <property type="entry name" value="P_typ_ATPase_HD_dom"/>
</dbReference>
<dbReference type="SFLD" id="SFLDS00003">
    <property type="entry name" value="Haloacid_Dehalogenase"/>
    <property type="match status" value="1"/>
</dbReference>
<feature type="transmembrane region" description="Helical" evidence="10">
    <location>
        <begin position="418"/>
        <end position="440"/>
    </location>
</feature>
<evidence type="ECO:0000256" key="10">
    <source>
        <dbReference type="RuleBase" id="RU362081"/>
    </source>
</evidence>
<comment type="caution">
    <text evidence="12">The sequence shown here is derived from an EMBL/GenBank/DDBJ whole genome shotgun (WGS) entry which is preliminary data.</text>
</comment>
<dbReference type="SFLD" id="SFLDG00002">
    <property type="entry name" value="C1.7:_P-type_atpase_like"/>
    <property type="match status" value="1"/>
</dbReference>
<dbReference type="Pfam" id="PF00403">
    <property type="entry name" value="HMA"/>
    <property type="match status" value="1"/>
</dbReference>
<keyword evidence="8 10" id="KW-1133">Transmembrane helix</keyword>
<evidence type="ECO:0000259" key="11">
    <source>
        <dbReference type="PROSITE" id="PS50846"/>
    </source>
</evidence>
<evidence type="ECO:0000313" key="12">
    <source>
        <dbReference type="EMBL" id="KAL2823616.1"/>
    </source>
</evidence>
<evidence type="ECO:0000313" key="13">
    <source>
        <dbReference type="Proteomes" id="UP001610335"/>
    </source>
</evidence>
<comment type="subcellular location">
    <subcellularLocation>
        <location evidence="1">Endomembrane system</location>
        <topology evidence="1">Multi-pass membrane protein</topology>
    </subcellularLocation>
    <subcellularLocation>
        <location evidence="10">Membrane</location>
    </subcellularLocation>
</comment>
<dbReference type="InterPro" id="IPR001757">
    <property type="entry name" value="P_typ_ATPase"/>
</dbReference>
<keyword evidence="7" id="KW-1278">Translocase</keyword>
<organism evidence="12 13">
    <name type="scientific">Aspergillus cavernicola</name>
    <dbReference type="NCBI Taxonomy" id="176166"/>
    <lineage>
        <taxon>Eukaryota</taxon>
        <taxon>Fungi</taxon>
        <taxon>Dikarya</taxon>
        <taxon>Ascomycota</taxon>
        <taxon>Pezizomycotina</taxon>
        <taxon>Eurotiomycetes</taxon>
        <taxon>Eurotiomycetidae</taxon>
        <taxon>Eurotiales</taxon>
        <taxon>Aspergillaceae</taxon>
        <taxon>Aspergillus</taxon>
        <taxon>Aspergillus subgen. Nidulantes</taxon>
    </lineage>
</organism>
<dbReference type="InterPro" id="IPR018303">
    <property type="entry name" value="ATPase_P-typ_P_site"/>
</dbReference>
<dbReference type="Pfam" id="PF00122">
    <property type="entry name" value="E1-E2_ATPase"/>
    <property type="match status" value="1"/>
</dbReference>
<keyword evidence="5 10" id="KW-0547">Nucleotide-binding</keyword>
<dbReference type="Pfam" id="PF00702">
    <property type="entry name" value="Hydrolase"/>
    <property type="match status" value="1"/>
</dbReference>
<dbReference type="SUPFAM" id="SSF81665">
    <property type="entry name" value="Calcium ATPase, transmembrane domain M"/>
    <property type="match status" value="1"/>
</dbReference>
<feature type="transmembrane region" description="Helical" evidence="10">
    <location>
        <begin position="166"/>
        <end position="185"/>
    </location>
</feature>